<comment type="caution">
    <text evidence="2">The sequence shown here is derived from an EMBL/GenBank/DDBJ whole genome shotgun (WGS) entry which is preliminary data.</text>
</comment>
<dbReference type="InterPro" id="IPR036291">
    <property type="entry name" value="NAD(P)-bd_dom_sf"/>
</dbReference>
<dbReference type="InterPro" id="IPR016040">
    <property type="entry name" value="NAD(P)-bd_dom"/>
</dbReference>
<gene>
    <name evidence="2" type="ORF">ACFS2C_18815</name>
</gene>
<evidence type="ECO:0000313" key="3">
    <source>
        <dbReference type="Proteomes" id="UP001597478"/>
    </source>
</evidence>
<dbReference type="InterPro" id="IPR051207">
    <property type="entry name" value="ComplexI_NDUFA9_subunit"/>
</dbReference>
<evidence type="ECO:0000313" key="2">
    <source>
        <dbReference type="EMBL" id="MFD2801445.1"/>
    </source>
</evidence>
<dbReference type="EMBL" id="JBHUOF010000030">
    <property type="protein sequence ID" value="MFD2801445.1"/>
    <property type="molecule type" value="Genomic_DNA"/>
</dbReference>
<dbReference type="SUPFAM" id="SSF51735">
    <property type="entry name" value="NAD(P)-binding Rossmann-fold domains"/>
    <property type="match status" value="1"/>
</dbReference>
<keyword evidence="3" id="KW-1185">Reference proteome</keyword>
<dbReference type="Gene3D" id="3.40.50.720">
    <property type="entry name" value="NAD(P)-binding Rossmann-like Domain"/>
    <property type="match status" value="1"/>
</dbReference>
<dbReference type="PANTHER" id="PTHR12126:SF11">
    <property type="entry name" value="NADH DEHYDROGENASE [UBIQUINONE] 1 ALPHA SUBCOMPLEX SUBUNIT 9, MITOCHONDRIAL"/>
    <property type="match status" value="1"/>
</dbReference>
<organism evidence="2 3">
    <name type="scientific">Prauserella oleivorans</name>
    <dbReference type="NCBI Taxonomy" id="1478153"/>
    <lineage>
        <taxon>Bacteria</taxon>
        <taxon>Bacillati</taxon>
        <taxon>Actinomycetota</taxon>
        <taxon>Actinomycetes</taxon>
        <taxon>Pseudonocardiales</taxon>
        <taxon>Pseudonocardiaceae</taxon>
        <taxon>Prauserella</taxon>
    </lineage>
</organism>
<protein>
    <submittedName>
        <fullName evidence="2">SDR family oxidoreductase</fullName>
    </submittedName>
</protein>
<sequence length="254" mass="27636">MGTDPILVTGATGTLGREVVRSLLERGQAVRVATRRPAPSGPLPYEWATVDYRRGRGMDDAVDGAAAVVHCATDVRGGEVRLARSVLAAMRRTGCPHFVYVSIVGIDRIPLSYYRSKLEAERAVAESGIGWTVLRSTQFHDLTLRLVGALTAPPLAVVPDDVRLQPVHAAEVADRLAGLAAGEPQRRVADLGGPEIHELPELTRLYLEARGRHRRTVPVRVPGRIATALREGHNLTPEHAEGRLSFAEFLAQRF</sequence>
<dbReference type="PANTHER" id="PTHR12126">
    <property type="entry name" value="NADH-UBIQUINONE OXIDOREDUCTASE 39 KDA SUBUNIT-RELATED"/>
    <property type="match status" value="1"/>
</dbReference>
<proteinExistence type="predicted"/>
<dbReference type="Proteomes" id="UP001597478">
    <property type="component" value="Unassembled WGS sequence"/>
</dbReference>
<evidence type="ECO:0000259" key="1">
    <source>
        <dbReference type="Pfam" id="PF13460"/>
    </source>
</evidence>
<reference evidence="3" key="1">
    <citation type="journal article" date="2019" name="Int. J. Syst. Evol. Microbiol.">
        <title>The Global Catalogue of Microorganisms (GCM) 10K type strain sequencing project: providing services to taxonomists for standard genome sequencing and annotation.</title>
        <authorList>
            <consortium name="The Broad Institute Genomics Platform"/>
            <consortium name="The Broad Institute Genome Sequencing Center for Infectious Disease"/>
            <person name="Wu L."/>
            <person name="Ma J."/>
        </authorList>
    </citation>
    <scope>NUCLEOTIDE SEQUENCE [LARGE SCALE GENOMIC DNA]</scope>
    <source>
        <strain evidence="3">IBRC-M 10906</strain>
    </source>
</reference>
<accession>A0ABW5WGE3</accession>
<feature type="domain" description="NAD(P)-binding" evidence="1">
    <location>
        <begin position="10"/>
        <end position="141"/>
    </location>
</feature>
<dbReference type="RefSeq" id="WP_377388106.1">
    <property type="nucleotide sequence ID" value="NZ_JBHSAN010000010.1"/>
</dbReference>
<dbReference type="Pfam" id="PF13460">
    <property type="entry name" value="NAD_binding_10"/>
    <property type="match status" value="1"/>
</dbReference>
<name>A0ABW5WGE3_9PSEU</name>